<feature type="region of interest" description="Disordered" evidence="9">
    <location>
        <begin position="37"/>
        <end position="58"/>
    </location>
</feature>
<dbReference type="Proteomes" id="UP000563094">
    <property type="component" value="Unassembled WGS sequence"/>
</dbReference>
<accession>A0A839GJ80</accession>
<dbReference type="EMBL" id="JACJIQ010000005">
    <property type="protein sequence ID" value="MBA9076809.1"/>
    <property type="molecule type" value="Genomic_DNA"/>
</dbReference>
<reference evidence="10 11" key="1">
    <citation type="submission" date="2020-08" db="EMBL/GenBank/DDBJ databases">
        <title>Genomic Encyclopedia of Type Strains, Phase IV (KMG-IV): sequencing the most valuable type-strain genomes for metagenomic binning, comparative biology and taxonomic classification.</title>
        <authorList>
            <person name="Goeker M."/>
        </authorList>
    </citation>
    <scope>NUCLEOTIDE SEQUENCE [LARGE SCALE GENOMIC DNA]</scope>
    <source>
        <strain evidence="10 11">DSM 29854</strain>
    </source>
</reference>
<evidence type="ECO:0000256" key="8">
    <source>
        <dbReference type="SAM" id="Coils"/>
    </source>
</evidence>
<evidence type="ECO:0000256" key="1">
    <source>
        <dbReference type="ARBA" id="ARBA00004442"/>
    </source>
</evidence>
<sequence>MTPVARISRVVKWGGIICLVLFTFLAEAQRRKPVPKKVIPAPPVQHQKPTLPEEVEDPNTRRYSLEEVVKMAKELSPGYQQALTTLENRTWQFHTFKSNYLPQLTLYATLPDYTKSIEPVLQPDGSLKFQDRDISTSTAQLALSQNIGLTGGVISINSNLQRIDDFRPSRPDRFVQKKAYSTNPANITYSQPIFGFNGLKWDKKLEPLRFEEAKRNFWEDMEELAVRATDMYFTLLQNQLSYDIARKNVANNDTLFKLSQIRFKEGRIGENELLQLELSLLTSRQSLEQAVLDMETSTLRLKVFLGITDDYPIRLTTPDLIPQFPVDEEFALAQAKKYRARVIGMQREELEAERGVAVAEGQTGFNANLFLQYGLTQQAIEVAEAYRDPAEQQRVRLGFTLPIMDWGRTKSRIGTAKANQKLVKANLQQQQVNFDQDVYLQIKRFKMLREQMKVAQKANELAERRYQGAKDRYLEEKIGLLELNQAAAERDSARRGYVGSLRNFWNAYYNLRLMTLYDFELNQPLTIPLPF</sequence>
<dbReference type="SUPFAM" id="SSF56954">
    <property type="entry name" value="Outer membrane efflux proteins (OEP)"/>
    <property type="match status" value="1"/>
</dbReference>
<keyword evidence="8" id="KW-0175">Coiled coil</keyword>
<evidence type="ECO:0000313" key="10">
    <source>
        <dbReference type="EMBL" id="MBA9076809.1"/>
    </source>
</evidence>
<dbReference type="GO" id="GO:0015288">
    <property type="term" value="F:porin activity"/>
    <property type="evidence" value="ECO:0007669"/>
    <property type="project" value="TreeGrafter"/>
</dbReference>
<dbReference type="PANTHER" id="PTHR30026">
    <property type="entry name" value="OUTER MEMBRANE PROTEIN TOLC"/>
    <property type="match status" value="1"/>
</dbReference>
<evidence type="ECO:0000256" key="3">
    <source>
        <dbReference type="ARBA" id="ARBA00022448"/>
    </source>
</evidence>
<evidence type="ECO:0000313" key="11">
    <source>
        <dbReference type="Proteomes" id="UP000563094"/>
    </source>
</evidence>
<dbReference type="Pfam" id="PF02321">
    <property type="entry name" value="OEP"/>
    <property type="match status" value="2"/>
</dbReference>
<dbReference type="RefSeq" id="WP_161947720.1">
    <property type="nucleotide sequence ID" value="NZ_JACJIQ010000005.1"/>
</dbReference>
<evidence type="ECO:0000256" key="6">
    <source>
        <dbReference type="ARBA" id="ARBA00023136"/>
    </source>
</evidence>
<protein>
    <submittedName>
        <fullName evidence="10">Outer membrane protein TolC</fullName>
    </submittedName>
</protein>
<comment type="similarity">
    <text evidence="2">Belongs to the outer membrane factor (OMF) (TC 1.B.17) family.</text>
</comment>
<dbReference type="GO" id="GO:1990281">
    <property type="term" value="C:efflux pump complex"/>
    <property type="evidence" value="ECO:0007669"/>
    <property type="project" value="TreeGrafter"/>
</dbReference>
<evidence type="ECO:0000256" key="2">
    <source>
        <dbReference type="ARBA" id="ARBA00007613"/>
    </source>
</evidence>
<dbReference type="PANTHER" id="PTHR30026:SF20">
    <property type="entry name" value="OUTER MEMBRANE PROTEIN TOLC"/>
    <property type="match status" value="1"/>
</dbReference>
<comment type="caution">
    <text evidence="10">The sequence shown here is derived from an EMBL/GenBank/DDBJ whole genome shotgun (WGS) entry which is preliminary data.</text>
</comment>
<evidence type="ECO:0000256" key="9">
    <source>
        <dbReference type="SAM" id="MobiDB-lite"/>
    </source>
</evidence>
<keyword evidence="3" id="KW-0813">Transport</keyword>
<keyword evidence="4" id="KW-1134">Transmembrane beta strand</keyword>
<name>A0A839GJ80_9BACT</name>
<organism evidence="10 11">
    <name type="scientific">Rufibacter quisquiliarum</name>
    <dbReference type="NCBI Taxonomy" id="1549639"/>
    <lineage>
        <taxon>Bacteria</taxon>
        <taxon>Pseudomonadati</taxon>
        <taxon>Bacteroidota</taxon>
        <taxon>Cytophagia</taxon>
        <taxon>Cytophagales</taxon>
        <taxon>Hymenobacteraceae</taxon>
        <taxon>Rufibacter</taxon>
    </lineage>
</organism>
<evidence type="ECO:0000256" key="7">
    <source>
        <dbReference type="ARBA" id="ARBA00023237"/>
    </source>
</evidence>
<dbReference type="InterPro" id="IPR003423">
    <property type="entry name" value="OMP_efflux"/>
</dbReference>
<feature type="coiled-coil region" evidence="8">
    <location>
        <begin position="445"/>
        <end position="472"/>
    </location>
</feature>
<comment type="subcellular location">
    <subcellularLocation>
        <location evidence="1">Cell outer membrane</location>
    </subcellularLocation>
</comment>
<dbReference type="AlphaFoldDB" id="A0A839GJ80"/>
<dbReference type="InterPro" id="IPR051906">
    <property type="entry name" value="TolC-like"/>
</dbReference>
<dbReference type="GO" id="GO:0009279">
    <property type="term" value="C:cell outer membrane"/>
    <property type="evidence" value="ECO:0007669"/>
    <property type="project" value="UniProtKB-SubCell"/>
</dbReference>
<keyword evidence="5" id="KW-0812">Transmembrane</keyword>
<evidence type="ECO:0000256" key="5">
    <source>
        <dbReference type="ARBA" id="ARBA00022692"/>
    </source>
</evidence>
<dbReference type="Gene3D" id="1.20.1600.10">
    <property type="entry name" value="Outer membrane efflux proteins (OEP)"/>
    <property type="match status" value="1"/>
</dbReference>
<gene>
    <name evidence="10" type="ORF">FHS90_001517</name>
</gene>
<keyword evidence="6" id="KW-0472">Membrane</keyword>
<keyword evidence="11" id="KW-1185">Reference proteome</keyword>
<dbReference type="GO" id="GO:0015562">
    <property type="term" value="F:efflux transmembrane transporter activity"/>
    <property type="evidence" value="ECO:0007669"/>
    <property type="project" value="InterPro"/>
</dbReference>
<proteinExistence type="inferred from homology"/>
<evidence type="ECO:0000256" key="4">
    <source>
        <dbReference type="ARBA" id="ARBA00022452"/>
    </source>
</evidence>
<keyword evidence="7" id="KW-0998">Cell outer membrane</keyword>